<gene>
    <name evidence="6" type="ORF">BXY39_2205</name>
</gene>
<dbReference type="PROSITE" id="PS50931">
    <property type="entry name" value="HTH_LYSR"/>
    <property type="match status" value="1"/>
</dbReference>
<keyword evidence="7" id="KW-1185">Reference proteome</keyword>
<dbReference type="InterPro" id="IPR036388">
    <property type="entry name" value="WH-like_DNA-bd_sf"/>
</dbReference>
<evidence type="ECO:0000256" key="4">
    <source>
        <dbReference type="ARBA" id="ARBA00023163"/>
    </source>
</evidence>
<dbReference type="InterPro" id="IPR036390">
    <property type="entry name" value="WH_DNA-bd_sf"/>
</dbReference>
<accession>A0A3M0CM29</accession>
<dbReference type="RefSeq" id="WP_121938851.1">
    <property type="nucleotide sequence ID" value="NZ_REFR01000011.1"/>
</dbReference>
<dbReference type="AlphaFoldDB" id="A0A3M0CM29"/>
<dbReference type="PANTHER" id="PTHR30346">
    <property type="entry name" value="TRANSCRIPTIONAL DUAL REGULATOR HCAR-RELATED"/>
    <property type="match status" value="1"/>
</dbReference>
<keyword evidence="2" id="KW-0805">Transcription regulation</keyword>
<feature type="domain" description="HTH lysR-type" evidence="5">
    <location>
        <begin position="1"/>
        <end position="58"/>
    </location>
</feature>
<dbReference type="Gene3D" id="1.10.10.10">
    <property type="entry name" value="Winged helix-like DNA-binding domain superfamily/Winged helix DNA-binding domain"/>
    <property type="match status" value="1"/>
</dbReference>
<keyword evidence="3 6" id="KW-0238">DNA-binding</keyword>
<evidence type="ECO:0000259" key="5">
    <source>
        <dbReference type="PROSITE" id="PS50931"/>
    </source>
</evidence>
<dbReference type="Gene3D" id="3.40.190.10">
    <property type="entry name" value="Periplasmic binding protein-like II"/>
    <property type="match status" value="2"/>
</dbReference>
<dbReference type="GO" id="GO:0032993">
    <property type="term" value="C:protein-DNA complex"/>
    <property type="evidence" value="ECO:0007669"/>
    <property type="project" value="TreeGrafter"/>
</dbReference>
<reference evidence="6 7" key="1">
    <citation type="submission" date="2018-10" db="EMBL/GenBank/DDBJ databases">
        <title>Genomic Encyclopedia of Archaeal and Bacterial Type Strains, Phase II (KMG-II): from individual species to whole genera.</title>
        <authorList>
            <person name="Goeker M."/>
        </authorList>
    </citation>
    <scope>NUCLEOTIDE SEQUENCE [LARGE SCALE GENOMIC DNA]</scope>
    <source>
        <strain evidence="6 7">DSM 25217</strain>
    </source>
</reference>
<evidence type="ECO:0000313" key="6">
    <source>
        <dbReference type="EMBL" id="RMB08109.1"/>
    </source>
</evidence>
<dbReference type="InParanoid" id="A0A3M0CM29"/>
<dbReference type="PANTHER" id="PTHR30346:SF0">
    <property type="entry name" value="HCA OPERON TRANSCRIPTIONAL ACTIVATOR HCAR"/>
    <property type="match status" value="1"/>
</dbReference>
<comment type="caution">
    <text evidence="6">The sequence shown here is derived from an EMBL/GenBank/DDBJ whole genome shotgun (WGS) entry which is preliminary data.</text>
</comment>
<dbReference type="FunCoup" id="A0A3M0CM29">
    <property type="interactions" value="95"/>
</dbReference>
<comment type="similarity">
    <text evidence="1">Belongs to the LysR transcriptional regulatory family.</text>
</comment>
<dbReference type="Pfam" id="PF00126">
    <property type="entry name" value="HTH_1"/>
    <property type="match status" value="1"/>
</dbReference>
<keyword evidence="4" id="KW-0804">Transcription</keyword>
<sequence length="302" mass="32621">MELRQFRYFVAVAEEGNFGMAADRLNVSQPPITRQVRKLEEELGVTLLKRTSKGAELTPAGAVFLDGARQVLAQVARTAERCRAAQRGELGTLEVGYFGSPIYRVMPRLLQAFRKAAPDVEVALHRLSKSEQIAALKAGQIHIGFGRYYAPEPGIAVEQIITEGLSVAVPADFVSGAVSDDPLAIFKTMPLVLFPKSGRPNFADEVVAILKREGVEPTIGAVSEDVRSALTHTAIGAGATIVPGTVADFAWSGVRFLPLRALAMECPVNCIYRKADTSPLLKAIRATIRDFRRDYAQAGADG</sequence>
<dbReference type="SUPFAM" id="SSF46785">
    <property type="entry name" value="Winged helix' DNA-binding domain"/>
    <property type="match status" value="1"/>
</dbReference>
<dbReference type="GO" id="GO:0003677">
    <property type="term" value="F:DNA binding"/>
    <property type="evidence" value="ECO:0007669"/>
    <property type="project" value="UniProtKB-KW"/>
</dbReference>
<evidence type="ECO:0000256" key="2">
    <source>
        <dbReference type="ARBA" id="ARBA00023015"/>
    </source>
</evidence>
<evidence type="ECO:0000256" key="3">
    <source>
        <dbReference type="ARBA" id="ARBA00023125"/>
    </source>
</evidence>
<dbReference type="InterPro" id="IPR000847">
    <property type="entry name" value="LysR_HTH_N"/>
</dbReference>
<evidence type="ECO:0000256" key="1">
    <source>
        <dbReference type="ARBA" id="ARBA00009437"/>
    </source>
</evidence>
<dbReference type="GO" id="GO:0003700">
    <property type="term" value="F:DNA-binding transcription factor activity"/>
    <property type="evidence" value="ECO:0007669"/>
    <property type="project" value="InterPro"/>
</dbReference>
<dbReference type="PRINTS" id="PR00039">
    <property type="entry name" value="HTHLYSR"/>
</dbReference>
<dbReference type="Proteomes" id="UP000271227">
    <property type="component" value="Unassembled WGS sequence"/>
</dbReference>
<protein>
    <submittedName>
        <fullName evidence="6">DNA-binding transcriptional LysR family regulator</fullName>
    </submittedName>
</protein>
<dbReference type="SUPFAM" id="SSF53850">
    <property type="entry name" value="Periplasmic binding protein-like II"/>
    <property type="match status" value="1"/>
</dbReference>
<name>A0A3M0CM29_9PROT</name>
<proteinExistence type="inferred from homology"/>
<dbReference type="EMBL" id="REFR01000011">
    <property type="protein sequence ID" value="RMB08109.1"/>
    <property type="molecule type" value="Genomic_DNA"/>
</dbReference>
<evidence type="ECO:0000313" key="7">
    <source>
        <dbReference type="Proteomes" id="UP000271227"/>
    </source>
</evidence>
<dbReference type="Pfam" id="PF03466">
    <property type="entry name" value="LysR_substrate"/>
    <property type="match status" value="1"/>
</dbReference>
<dbReference type="FunFam" id="1.10.10.10:FF:000001">
    <property type="entry name" value="LysR family transcriptional regulator"/>
    <property type="match status" value="1"/>
</dbReference>
<dbReference type="OrthoDB" id="9795022at2"/>
<dbReference type="InterPro" id="IPR005119">
    <property type="entry name" value="LysR_subst-bd"/>
</dbReference>
<organism evidence="6 7">
    <name type="scientific">Eilatimonas milleporae</name>
    <dbReference type="NCBI Taxonomy" id="911205"/>
    <lineage>
        <taxon>Bacteria</taxon>
        <taxon>Pseudomonadati</taxon>
        <taxon>Pseudomonadota</taxon>
        <taxon>Alphaproteobacteria</taxon>
        <taxon>Kordiimonadales</taxon>
        <taxon>Kordiimonadaceae</taxon>
        <taxon>Eilatimonas</taxon>
    </lineage>
</organism>